<evidence type="ECO:0000259" key="5">
    <source>
        <dbReference type="Pfam" id="PF01625"/>
    </source>
</evidence>
<dbReference type="Gene3D" id="3.30.1060.10">
    <property type="entry name" value="Peptide methionine sulphoxide reductase MsrA"/>
    <property type="match status" value="1"/>
</dbReference>
<reference evidence="6" key="1">
    <citation type="submission" date="2020-04" db="EMBL/GenBank/DDBJ databases">
        <authorList>
            <person name="Sombolestani A."/>
        </authorList>
    </citation>
    <scope>NUCLEOTIDE SEQUENCE</scope>
    <source>
        <strain evidence="6">LMG 31484</strain>
    </source>
</reference>
<comment type="function">
    <text evidence="4">Has an important function as a repair enzyme for proteins that have been inactivated by oxidation. Catalyzes the reversible oxidation-reduction of methionine sulfoxide in proteins to methionine.</text>
</comment>
<dbReference type="InterPro" id="IPR002569">
    <property type="entry name" value="Met_Sox_Rdtase_MsrA_dom"/>
</dbReference>
<dbReference type="GO" id="GO:0008113">
    <property type="term" value="F:peptide-methionine (S)-S-oxide reductase activity"/>
    <property type="evidence" value="ECO:0007669"/>
    <property type="project" value="UniProtKB-EC"/>
</dbReference>
<proteinExistence type="inferred from homology"/>
<sequence length="184" mass="20040">MTTQSPNLSSILLGGGCFWCVEAVFTGLRGIISAEPGYAGGSVESPSYEQVCTGRTGHAEVVKVVFDPAEIGLEDVLRVFFTTHDPTQLNRQGNDVGTQYRSVIFADAAQQETARKVRDEIAAEGIWSAPIVTSIEGPAHFWPAEEKHHDYFARNPQTAYCAAVVAPKVAKARKLYRDRLKTPG</sequence>
<reference evidence="6" key="2">
    <citation type="submission" date="2020-11" db="EMBL/GenBank/DDBJ databases">
        <title>Description of novel Gluconobacter species.</title>
        <authorList>
            <person name="Cleenwerck I."/>
            <person name="Cnockaert M."/>
            <person name="Borremans W."/>
            <person name="Wieme A.D."/>
            <person name="De Vuyst L."/>
            <person name="Vandamme P."/>
        </authorList>
    </citation>
    <scope>NUCLEOTIDE SEQUENCE</scope>
    <source>
        <strain evidence="6">LMG 31484</strain>
    </source>
</reference>
<dbReference type="HAMAP" id="MF_01401">
    <property type="entry name" value="MsrA"/>
    <property type="match status" value="1"/>
</dbReference>
<name>A0ABR9Y251_9PROT</name>
<dbReference type="InterPro" id="IPR036509">
    <property type="entry name" value="Met_Sox_Rdtase_MsrA_sf"/>
</dbReference>
<comment type="catalytic activity">
    <reaction evidence="3 4">
        <text>[thioredoxin]-disulfide + L-methionine + H2O = L-methionine (S)-S-oxide + [thioredoxin]-dithiol</text>
        <dbReference type="Rhea" id="RHEA:19993"/>
        <dbReference type="Rhea" id="RHEA-COMP:10698"/>
        <dbReference type="Rhea" id="RHEA-COMP:10700"/>
        <dbReference type="ChEBI" id="CHEBI:15377"/>
        <dbReference type="ChEBI" id="CHEBI:29950"/>
        <dbReference type="ChEBI" id="CHEBI:50058"/>
        <dbReference type="ChEBI" id="CHEBI:57844"/>
        <dbReference type="ChEBI" id="CHEBI:58772"/>
        <dbReference type="EC" id="1.8.4.11"/>
    </reaction>
</comment>
<evidence type="ECO:0000256" key="1">
    <source>
        <dbReference type="ARBA" id="ARBA00023002"/>
    </source>
</evidence>
<gene>
    <name evidence="4 6" type="primary">msrA</name>
    <name evidence="6" type="ORF">HKD24_01700</name>
</gene>
<evidence type="ECO:0000256" key="4">
    <source>
        <dbReference type="HAMAP-Rule" id="MF_01401"/>
    </source>
</evidence>
<evidence type="ECO:0000313" key="6">
    <source>
        <dbReference type="EMBL" id="MBF0857932.1"/>
    </source>
</evidence>
<accession>A0ABR9Y251</accession>
<comment type="catalytic activity">
    <reaction evidence="2 4">
        <text>L-methionyl-[protein] + [thioredoxin]-disulfide + H2O = L-methionyl-(S)-S-oxide-[protein] + [thioredoxin]-dithiol</text>
        <dbReference type="Rhea" id="RHEA:14217"/>
        <dbReference type="Rhea" id="RHEA-COMP:10698"/>
        <dbReference type="Rhea" id="RHEA-COMP:10700"/>
        <dbReference type="Rhea" id="RHEA-COMP:12313"/>
        <dbReference type="Rhea" id="RHEA-COMP:12315"/>
        <dbReference type="ChEBI" id="CHEBI:15377"/>
        <dbReference type="ChEBI" id="CHEBI:16044"/>
        <dbReference type="ChEBI" id="CHEBI:29950"/>
        <dbReference type="ChEBI" id="CHEBI:44120"/>
        <dbReference type="ChEBI" id="CHEBI:50058"/>
        <dbReference type="EC" id="1.8.4.11"/>
    </reaction>
</comment>
<evidence type="ECO:0000313" key="7">
    <source>
        <dbReference type="Proteomes" id="UP000623107"/>
    </source>
</evidence>
<protein>
    <recommendedName>
        <fullName evidence="4">Peptide methionine sulfoxide reductase MsrA</fullName>
        <shortName evidence="4">Protein-methionine-S-oxide reductase</shortName>
        <ecNumber evidence="4">1.8.4.11</ecNumber>
    </recommendedName>
    <alternativeName>
        <fullName evidence="4">Peptide-methionine (S)-S-oxide reductase</fullName>
        <shortName evidence="4">Peptide Met(O) reductase</shortName>
    </alternativeName>
</protein>
<organism evidence="6 7">
    <name type="scientific">Gluconobacter vitians</name>
    <dbReference type="NCBI Taxonomy" id="2728102"/>
    <lineage>
        <taxon>Bacteria</taxon>
        <taxon>Pseudomonadati</taxon>
        <taxon>Pseudomonadota</taxon>
        <taxon>Alphaproteobacteria</taxon>
        <taxon>Acetobacterales</taxon>
        <taxon>Acetobacteraceae</taxon>
        <taxon>Gluconobacter</taxon>
    </lineage>
</organism>
<dbReference type="SUPFAM" id="SSF55068">
    <property type="entry name" value="Peptide methionine sulfoxide reductase"/>
    <property type="match status" value="1"/>
</dbReference>
<dbReference type="RefSeq" id="WP_194258745.1">
    <property type="nucleotide sequence ID" value="NZ_JABCQG010000002.1"/>
</dbReference>
<feature type="active site" evidence="4">
    <location>
        <position position="17"/>
    </location>
</feature>
<dbReference type="PANTHER" id="PTHR43774:SF1">
    <property type="entry name" value="PEPTIDE METHIONINE SULFOXIDE REDUCTASE MSRA 2"/>
    <property type="match status" value="1"/>
</dbReference>
<evidence type="ECO:0000256" key="2">
    <source>
        <dbReference type="ARBA" id="ARBA00047806"/>
    </source>
</evidence>
<dbReference type="Proteomes" id="UP000623107">
    <property type="component" value="Unassembled WGS sequence"/>
</dbReference>
<dbReference type="EC" id="1.8.4.11" evidence="4"/>
<keyword evidence="7" id="KW-1185">Reference proteome</keyword>
<dbReference type="PANTHER" id="PTHR43774">
    <property type="entry name" value="PEPTIDE METHIONINE SULFOXIDE REDUCTASE"/>
    <property type="match status" value="1"/>
</dbReference>
<dbReference type="Pfam" id="PF01625">
    <property type="entry name" value="PMSR"/>
    <property type="match status" value="1"/>
</dbReference>
<comment type="caution">
    <text evidence="6">The sequence shown here is derived from an EMBL/GenBank/DDBJ whole genome shotgun (WGS) entry which is preliminary data.</text>
</comment>
<dbReference type="NCBIfam" id="TIGR00401">
    <property type="entry name" value="msrA"/>
    <property type="match status" value="1"/>
</dbReference>
<feature type="domain" description="Peptide methionine sulphoxide reductase MsrA" evidence="5">
    <location>
        <begin position="11"/>
        <end position="161"/>
    </location>
</feature>
<dbReference type="EMBL" id="JABCQG010000002">
    <property type="protein sequence ID" value="MBF0857932.1"/>
    <property type="molecule type" value="Genomic_DNA"/>
</dbReference>
<evidence type="ECO:0000256" key="3">
    <source>
        <dbReference type="ARBA" id="ARBA00048782"/>
    </source>
</evidence>
<keyword evidence="1 4" id="KW-0560">Oxidoreductase</keyword>
<comment type="similarity">
    <text evidence="4">Belongs to the MsrA Met sulfoxide reductase family.</text>
</comment>